<dbReference type="RefSeq" id="WP_005380600.1">
    <property type="nucleotide sequence ID" value="NZ_AEDS01000047.1"/>
</dbReference>
<evidence type="ECO:0000313" key="1">
    <source>
        <dbReference type="EMBL" id="EFL57876.1"/>
    </source>
</evidence>
<comment type="caution">
    <text evidence="1">The sequence shown here is derived from an EMBL/GenBank/DDBJ whole genome shotgun (WGS) entry which is preliminary data.</text>
</comment>
<dbReference type="Proteomes" id="UP000005942">
    <property type="component" value="Unassembled WGS sequence"/>
</dbReference>
<reference evidence="1 2" key="1">
    <citation type="submission" date="2010-08" db="EMBL/GenBank/DDBJ databases">
        <authorList>
            <person name="Durkin A.S."/>
            <person name="Madupu R."/>
            <person name="Torralba M."/>
            <person name="Gillis M."/>
            <person name="Methe B."/>
            <person name="Sutton G."/>
            <person name="Nelson K.E."/>
        </authorList>
    </citation>
    <scope>NUCLEOTIDE SEQUENCE [LARGE SCALE GENOMIC DNA]</scope>
    <source>
        <strain evidence="1 2">ACS-134-V-Col7a</strain>
    </source>
</reference>
<evidence type="ECO:0000313" key="2">
    <source>
        <dbReference type="Proteomes" id="UP000005942"/>
    </source>
</evidence>
<organism evidence="1 2">
    <name type="scientific">Veillonella atypica ACS-134-V-Col7a</name>
    <dbReference type="NCBI Taxonomy" id="866778"/>
    <lineage>
        <taxon>Bacteria</taxon>
        <taxon>Bacillati</taxon>
        <taxon>Bacillota</taxon>
        <taxon>Negativicutes</taxon>
        <taxon>Veillonellales</taxon>
        <taxon>Veillonellaceae</taxon>
        <taxon>Veillonella</taxon>
    </lineage>
</organism>
<dbReference type="EMBL" id="AEDS01000047">
    <property type="protein sequence ID" value="EFL57876.1"/>
    <property type="molecule type" value="Genomic_DNA"/>
</dbReference>
<name>E1LC57_9FIRM</name>
<proteinExistence type="predicted"/>
<accession>E1LC57</accession>
<dbReference type="AlphaFoldDB" id="E1LC57"/>
<gene>
    <name evidence="1" type="ORF">HMPREF9684_0547</name>
</gene>
<protein>
    <submittedName>
        <fullName evidence="1">Uncharacterized protein</fullName>
    </submittedName>
</protein>
<sequence>MGGQYKLEDGKNNREFWIISTENGVLLYKAQQSTPDRIISDDKNGEFLYPKVDKGIWAITSDERMGTTFQKH</sequence>